<feature type="region of interest" description="Disordered" evidence="1">
    <location>
        <begin position="124"/>
        <end position="147"/>
    </location>
</feature>
<proteinExistence type="predicted"/>
<evidence type="ECO:0000313" key="2">
    <source>
        <dbReference type="EMBL" id="PGH21452.1"/>
    </source>
</evidence>
<gene>
    <name evidence="2" type="ORF">AJ80_03243</name>
</gene>
<accession>A0A2B7YKT1</accession>
<dbReference type="Proteomes" id="UP000224634">
    <property type="component" value="Unassembled WGS sequence"/>
</dbReference>
<sequence>MSSAQSILVSSRCSSLACASGAIPTYYYAPGQILALPRTQLGLQMATESRSRDPLRRSQTPASSMLGAWAWRLAPLARVSPLGPPACRNECGASRAENSCGPVFLEQFEAATPTALFNRGVDTQTQRGAPNKQHGNRVSTLRHQMHF</sequence>
<evidence type="ECO:0000313" key="3">
    <source>
        <dbReference type="Proteomes" id="UP000224634"/>
    </source>
</evidence>
<evidence type="ECO:0000256" key="1">
    <source>
        <dbReference type="SAM" id="MobiDB-lite"/>
    </source>
</evidence>
<keyword evidence="3" id="KW-1185">Reference proteome</keyword>
<organism evidence="2 3">
    <name type="scientific">Polytolypa hystricis (strain UAMH7299)</name>
    <dbReference type="NCBI Taxonomy" id="1447883"/>
    <lineage>
        <taxon>Eukaryota</taxon>
        <taxon>Fungi</taxon>
        <taxon>Dikarya</taxon>
        <taxon>Ascomycota</taxon>
        <taxon>Pezizomycotina</taxon>
        <taxon>Eurotiomycetes</taxon>
        <taxon>Eurotiomycetidae</taxon>
        <taxon>Onygenales</taxon>
        <taxon>Onygenales incertae sedis</taxon>
        <taxon>Polytolypa</taxon>
    </lineage>
</organism>
<protein>
    <submittedName>
        <fullName evidence="2">Uncharacterized protein</fullName>
    </submittedName>
</protein>
<comment type="caution">
    <text evidence="2">The sequence shown here is derived from an EMBL/GenBank/DDBJ whole genome shotgun (WGS) entry which is preliminary data.</text>
</comment>
<reference evidence="2 3" key="1">
    <citation type="submission" date="2017-10" db="EMBL/GenBank/DDBJ databases">
        <title>Comparative genomics in systemic dimorphic fungi from Ajellomycetaceae.</title>
        <authorList>
            <person name="Munoz J.F."/>
            <person name="Mcewen J.G."/>
            <person name="Clay O.K."/>
            <person name="Cuomo C.A."/>
        </authorList>
    </citation>
    <scope>NUCLEOTIDE SEQUENCE [LARGE SCALE GENOMIC DNA]</scope>
    <source>
        <strain evidence="2 3">UAMH7299</strain>
    </source>
</reference>
<dbReference type="EMBL" id="PDNA01000035">
    <property type="protein sequence ID" value="PGH21452.1"/>
    <property type="molecule type" value="Genomic_DNA"/>
</dbReference>
<feature type="compositionally biased region" description="Polar residues" evidence="1">
    <location>
        <begin position="136"/>
        <end position="147"/>
    </location>
</feature>
<name>A0A2B7YKT1_POLH7</name>
<dbReference type="AlphaFoldDB" id="A0A2B7YKT1"/>